<evidence type="ECO:0000313" key="1">
    <source>
        <dbReference type="EMBL" id="RRN44477.1"/>
    </source>
</evidence>
<proteinExistence type="predicted"/>
<protein>
    <recommendedName>
        <fullName evidence="3">DUF4351 domain-containing protein</fullName>
    </recommendedName>
</protein>
<dbReference type="AlphaFoldDB" id="A0A426FP73"/>
<dbReference type="EMBL" id="RRUE01000002">
    <property type="protein sequence ID" value="RRN44477.1"/>
    <property type="molecule type" value="Genomic_DNA"/>
</dbReference>
<name>A0A426FP73_9BURK</name>
<dbReference type="RefSeq" id="WP_125096669.1">
    <property type="nucleotide sequence ID" value="NZ_RRUE01000002.1"/>
</dbReference>
<reference evidence="1 2" key="1">
    <citation type="submission" date="2018-11" db="EMBL/GenBank/DDBJ databases">
        <title>Genome sequencing of Lautropia sp. KCOM 2505 (= ChDC F240).</title>
        <authorList>
            <person name="Kook J.-K."/>
            <person name="Park S.-N."/>
            <person name="Lim Y.K."/>
        </authorList>
    </citation>
    <scope>NUCLEOTIDE SEQUENCE [LARGE SCALE GENOMIC DNA]</scope>
    <source>
        <strain evidence="1 2">KCOM 2505</strain>
    </source>
</reference>
<evidence type="ECO:0000313" key="2">
    <source>
        <dbReference type="Proteomes" id="UP000270261"/>
    </source>
</evidence>
<keyword evidence="2" id="KW-1185">Reference proteome</keyword>
<dbReference type="Proteomes" id="UP000270261">
    <property type="component" value="Unassembled WGS sequence"/>
</dbReference>
<comment type="caution">
    <text evidence="1">The sequence shown here is derived from an EMBL/GenBank/DDBJ whole genome shotgun (WGS) entry which is preliminary data.</text>
</comment>
<evidence type="ECO:0008006" key="3">
    <source>
        <dbReference type="Google" id="ProtNLM"/>
    </source>
</evidence>
<organism evidence="1 2">
    <name type="scientific">Lautropia dentalis</name>
    <dbReference type="NCBI Taxonomy" id="2490857"/>
    <lineage>
        <taxon>Bacteria</taxon>
        <taxon>Pseudomonadati</taxon>
        <taxon>Pseudomonadota</taxon>
        <taxon>Betaproteobacteria</taxon>
        <taxon>Burkholderiales</taxon>
        <taxon>Burkholderiaceae</taxon>
        <taxon>Lautropia</taxon>
    </lineage>
</organism>
<gene>
    <name evidence="1" type="ORF">EHV23_14380</name>
</gene>
<dbReference type="OrthoDB" id="8960435at2"/>
<accession>A0A426FP73</accession>
<sequence length="108" mass="12448">MGAFTQRWLEQGRQEGIRQGVQQGILQGRESGREEGIQLGEERGRQEGIQLGAERTQRRILAKLLVSRFGPLDTVTEQRLQQASLEQMDRWTDQALTAQRLDEVFRLQ</sequence>